<feature type="compositionally biased region" description="Polar residues" evidence="1">
    <location>
        <begin position="549"/>
        <end position="576"/>
    </location>
</feature>
<name>T1KP93_TETUR</name>
<feature type="compositionally biased region" description="Basic and acidic residues" evidence="1">
    <location>
        <begin position="973"/>
        <end position="986"/>
    </location>
</feature>
<protein>
    <submittedName>
        <fullName evidence="2">Uncharacterized protein</fullName>
    </submittedName>
</protein>
<feature type="region of interest" description="Disordered" evidence="1">
    <location>
        <begin position="767"/>
        <end position="795"/>
    </location>
</feature>
<dbReference type="eggNOG" id="ENOG502TC9B">
    <property type="taxonomic scope" value="Eukaryota"/>
</dbReference>
<feature type="compositionally biased region" description="Acidic residues" evidence="1">
    <location>
        <begin position="653"/>
        <end position="673"/>
    </location>
</feature>
<dbReference type="EnsemblMetazoa" id="tetur16g03861.1">
    <property type="protein sequence ID" value="tetur16g03861.1"/>
    <property type="gene ID" value="tetur16g03861"/>
</dbReference>
<reference evidence="2" key="2">
    <citation type="submission" date="2015-06" db="UniProtKB">
        <authorList>
            <consortium name="EnsemblMetazoa"/>
        </authorList>
    </citation>
    <scope>IDENTIFICATION</scope>
</reference>
<organism evidence="2 3">
    <name type="scientific">Tetranychus urticae</name>
    <name type="common">Two-spotted spider mite</name>
    <dbReference type="NCBI Taxonomy" id="32264"/>
    <lineage>
        <taxon>Eukaryota</taxon>
        <taxon>Metazoa</taxon>
        <taxon>Ecdysozoa</taxon>
        <taxon>Arthropoda</taxon>
        <taxon>Chelicerata</taxon>
        <taxon>Arachnida</taxon>
        <taxon>Acari</taxon>
        <taxon>Acariformes</taxon>
        <taxon>Trombidiformes</taxon>
        <taxon>Prostigmata</taxon>
        <taxon>Eleutherengona</taxon>
        <taxon>Raphignathae</taxon>
        <taxon>Tetranychoidea</taxon>
        <taxon>Tetranychidae</taxon>
        <taxon>Tetranychus</taxon>
    </lineage>
</organism>
<dbReference type="Proteomes" id="UP000015104">
    <property type="component" value="Unassembled WGS sequence"/>
</dbReference>
<keyword evidence="3" id="KW-1185">Reference proteome</keyword>
<feature type="region of interest" description="Disordered" evidence="1">
    <location>
        <begin position="945"/>
        <end position="1000"/>
    </location>
</feature>
<evidence type="ECO:0000313" key="3">
    <source>
        <dbReference type="Proteomes" id="UP000015104"/>
    </source>
</evidence>
<evidence type="ECO:0000256" key="1">
    <source>
        <dbReference type="SAM" id="MobiDB-lite"/>
    </source>
</evidence>
<accession>T1KP93</accession>
<feature type="region of interest" description="Disordered" evidence="1">
    <location>
        <begin position="174"/>
        <end position="238"/>
    </location>
</feature>
<reference evidence="3" key="1">
    <citation type="submission" date="2011-08" db="EMBL/GenBank/DDBJ databases">
        <authorList>
            <person name="Rombauts S."/>
        </authorList>
    </citation>
    <scope>NUCLEOTIDE SEQUENCE</scope>
    <source>
        <strain evidence="3">London</strain>
    </source>
</reference>
<feature type="compositionally biased region" description="Polar residues" evidence="1">
    <location>
        <begin position="593"/>
        <end position="604"/>
    </location>
</feature>
<dbReference type="HOGENOM" id="CLU_007096_0_0_1"/>
<evidence type="ECO:0000313" key="2">
    <source>
        <dbReference type="EnsemblMetazoa" id="tetur16g03861.1"/>
    </source>
</evidence>
<proteinExistence type="predicted"/>
<feature type="region of interest" description="Disordered" evidence="1">
    <location>
        <begin position="474"/>
        <end position="723"/>
    </location>
</feature>
<feature type="compositionally biased region" description="Acidic residues" evidence="1">
    <location>
        <begin position="198"/>
        <end position="210"/>
    </location>
</feature>
<dbReference type="EMBL" id="CAEY01000282">
    <property type="status" value="NOT_ANNOTATED_CDS"/>
    <property type="molecule type" value="Genomic_DNA"/>
</dbReference>
<sequence>MLKSHRVITNRVFNKKSNPKFINNQRTILGVLLSLMEGQKVAVALIHLRQSDESDLMIPIGFKIDEKNVPDGIKPMKFNPSNLVDLSVDGCKSINVMIVSLGDDSQELISIYAGFCAKLEKSASKVGKFDKKINHWINIESLKIEQKGQKVLQIVKREDFETFMNRVDILKRRERAKTGQETASTKPDDNVVDLDSTGSDESDDDSDYDGENSQRNSNKRDFSDRKASKRNSDRDAVQQSLEKIKNIISHPKADPAGRTFIAETFNILEFLVRQVDSLDSVEAYQSFSNDEDELRFLSEEDPTKEVGKKILIEGILPLPARKYKAAIKCKNPKQDELDFGPAAVITNLIKYTFPDHWIDNVTLRGSGGRVSLINIWNHCDPHQMPLQEPTEPGLGESRFRALLDHAVRISGRKSYDKSTEKILVSSLSKAMHYARSRLIAVKKSKCENFFELKENVKSKPKVDRIGKVVKGTLTIHPPTSTVSETKAKGTHHTQPKESNIFEVMMNHEASSEDEDEVSEIIKPKKNSNSHRISDDLENDESEPKPLNSVDFSNPSSEPNPEGQNSDSGIDLSSNSKTELDKNKTPVVVLPNLENFQEQQIQSESPGYADTESFPVENSPPASPLHTSTPKRKFDEIEDKKAEEEMKKEKKEKEEEEKEEEEKEEEEKEEDKDEIEVNKQDIPCEFEVKEVDDFEPLTQKIPGVVADDCDSQSTKNPESDDDLSEYERDLLSKLQNNRKLILDSFTVKPKHRPLDVYKSDDNLRSKIKKSKSAHLSTSASKNVEFPSGKKSFTQDSIESSESRSECFIVILPLVIDEKKRNSNQPILMSIDKKNFLDLGISEDQQWSQDDSSNLFNGYFKKKKISFRIIASGDTLTCLKASLSENIRQNNSWRFLKKIINYTSESVEIDRDETSLDDNEDLPFINMTYDELISIFQSPAEFKEKPAKATTTIEKCSSDKDSSNEIDMTNIISKNAEKDSSSKRDENQKTPSPSTSIHDNHGDFRVNLKSRIQTISNNISELKKKKCILSEIDSTGIILRSVIDTMDEMFSCFCEKNKIVKENLNVISSNDETFKVKSKNQICLEGKFPIRYDLYEKAMKLAKADNPCSIAYQLTRIAFPEHYYMNVTLGKRIFSYEELSDFKNCIVDKNPKEKIPLALVLSFENPLEKPFTGETDFDLGQARIDSYFDHIFRKAGFSKYSNEELSKVRSRIIRVLCQLNQEKHRNSKANVNEAHNSNDENSEEQWISDIMSSEIFQENEN</sequence>
<dbReference type="AlphaFoldDB" id="T1KP93"/>
<feature type="compositionally biased region" description="Basic and acidic residues" evidence="1">
    <location>
        <begin position="631"/>
        <end position="652"/>
    </location>
</feature>
<feature type="compositionally biased region" description="Basic and acidic residues" evidence="1">
    <location>
        <begin position="218"/>
        <end position="236"/>
    </location>
</feature>